<keyword evidence="9 12" id="KW-0460">Magnesium</keyword>
<evidence type="ECO:0000256" key="1">
    <source>
        <dbReference type="ARBA" id="ARBA00000012"/>
    </source>
</evidence>
<comment type="catalytic activity">
    <reaction evidence="1">
        <text>(7,8-dihydropterin-6-yl)methyl diphosphate + 4-aminobenzoate = 7,8-dihydropteroate + diphosphate</text>
        <dbReference type="Rhea" id="RHEA:19949"/>
        <dbReference type="ChEBI" id="CHEBI:17836"/>
        <dbReference type="ChEBI" id="CHEBI:17839"/>
        <dbReference type="ChEBI" id="CHEBI:33019"/>
        <dbReference type="ChEBI" id="CHEBI:72950"/>
        <dbReference type="EC" id="2.5.1.15"/>
    </reaction>
</comment>
<keyword evidence="15" id="KW-1185">Reference proteome</keyword>
<dbReference type="InterPro" id="IPR011005">
    <property type="entry name" value="Dihydropteroate_synth-like_sf"/>
</dbReference>
<dbReference type="SUPFAM" id="SSF51717">
    <property type="entry name" value="Dihydropteroate synthetase-like"/>
    <property type="match status" value="1"/>
</dbReference>
<reference evidence="14 15" key="1">
    <citation type="submission" date="2016-03" db="EMBL/GenBank/DDBJ databases">
        <title>Pediococcus and Lactobacillus from brewery environment - whole genome sequencing and assembly.</title>
        <authorList>
            <person name="Behr J."/>
            <person name="Geissler A.J."/>
            <person name="Vogel R.F."/>
        </authorList>
    </citation>
    <scope>NUCLEOTIDE SEQUENCE [LARGE SCALE GENOMIC DNA]</scope>
    <source>
        <strain evidence="14 15">TMW 1.1989</strain>
    </source>
</reference>
<evidence type="ECO:0000256" key="5">
    <source>
        <dbReference type="ARBA" id="ARBA00012458"/>
    </source>
</evidence>
<dbReference type="NCBIfam" id="TIGR01496">
    <property type="entry name" value="DHPS"/>
    <property type="match status" value="1"/>
</dbReference>
<dbReference type="GO" id="GO:0004156">
    <property type="term" value="F:dihydropteroate synthase activity"/>
    <property type="evidence" value="ECO:0007669"/>
    <property type="project" value="UniProtKB-EC"/>
</dbReference>
<dbReference type="AlphaFoldDB" id="A0A192H5P9"/>
<proteinExistence type="inferred from homology"/>
<dbReference type="GO" id="GO:0046656">
    <property type="term" value="P:folic acid biosynthetic process"/>
    <property type="evidence" value="ECO:0007669"/>
    <property type="project" value="UniProtKB-KW"/>
</dbReference>
<comment type="cofactor">
    <cofactor evidence="2 12">
        <name>Mg(2+)</name>
        <dbReference type="ChEBI" id="CHEBI:18420"/>
    </cofactor>
</comment>
<evidence type="ECO:0000256" key="3">
    <source>
        <dbReference type="ARBA" id="ARBA00004763"/>
    </source>
</evidence>
<dbReference type="UniPathway" id="UPA00077">
    <property type="reaction ID" value="UER00156"/>
</dbReference>
<evidence type="ECO:0000256" key="12">
    <source>
        <dbReference type="RuleBase" id="RU361205"/>
    </source>
</evidence>
<dbReference type="EC" id="2.5.1.15" evidence="5 12"/>
<dbReference type="GO" id="GO:0046872">
    <property type="term" value="F:metal ion binding"/>
    <property type="evidence" value="ECO:0007669"/>
    <property type="project" value="UniProtKB-KW"/>
</dbReference>
<evidence type="ECO:0000259" key="13">
    <source>
        <dbReference type="PROSITE" id="PS50972"/>
    </source>
</evidence>
<dbReference type="InterPro" id="IPR006390">
    <property type="entry name" value="DHP_synth_dom"/>
</dbReference>
<evidence type="ECO:0000256" key="11">
    <source>
        <dbReference type="ARBA" id="ARBA00030193"/>
    </source>
</evidence>
<evidence type="ECO:0000256" key="10">
    <source>
        <dbReference type="ARBA" id="ARBA00022909"/>
    </source>
</evidence>
<evidence type="ECO:0000256" key="6">
    <source>
        <dbReference type="ARBA" id="ARBA00016919"/>
    </source>
</evidence>
<evidence type="ECO:0000256" key="8">
    <source>
        <dbReference type="ARBA" id="ARBA00022723"/>
    </source>
</evidence>
<accession>A0A192H5P9</accession>
<dbReference type="Proteomes" id="UP000078582">
    <property type="component" value="Chromosome"/>
</dbReference>
<evidence type="ECO:0000313" key="14">
    <source>
        <dbReference type="EMBL" id="ANK63558.1"/>
    </source>
</evidence>
<evidence type="ECO:0000256" key="4">
    <source>
        <dbReference type="ARBA" id="ARBA00009503"/>
    </source>
</evidence>
<dbReference type="GO" id="GO:0046654">
    <property type="term" value="P:tetrahydrofolate biosynthetic process"/>
    <property type="evidence" value="ECO:0007669"/>
    <property type="project" value="UniProtKB-UniPathway"/>
</dbReference>
<keyword evidence="8 12" id="KW-0479">Metal-binding</keyword>
<sequence>MVNKYWLYQVHVTSESLSAYQTALLAIGRELKQAKQFKARQFTIDTQAQTSVYGILNITDDSFSDGGQYFTTEKAVARAKEMVAQGAAVIELGGQSTRQSYNEISADEELRRILPVLKAIRNTINVPIAVDTYKYQVVAGVLAAGAAIINDVRPVTAEILNAVVQANAGLIIMHTQNTTHYQDLITDIHQYFANTIQTAIKAGLTRQQLMIDVGLGGDFGKTYEQEYTLLHNLDAFNDLGVATLIAPSRKGFIGKLLNLPVSERLVPTMALFANSTSLDVNFMRAHDVEETRQTLTIIDKVKRSFAY</sequence>
<evidence type="ECO:0000256" key="2">
    <source>
        <dbReference type="ARBA" id="ARBA00001946"/>
    </source>
</evidence>
<dbReference type="InterPro" id="IPR045031">
    <property type="entry name" value="DHP_synth-like"/>
</dbReference>
<protein>
    <recommendedName>
        <fullName evidence="6 12">Dihydropteroate synthase</fullName>
        <shortName evidence="12">DHPS</shortName>
        <ecNumber evidence="5 12">2.5.1.15</ecNumber>
    </recommendedName>
    <alternativeName>
        <fullName evidence="11 12">Dihydropteroate pyrophosphorylase</fullName>
    </alternativeName>
</protein>
<gene>
    <name evidence="14" type="ORF">AYR53_07480</name>
</gene>
<comment type="function">
    <text evidence="12">Catalyzes the condensation of para-aminobenzoate (pABA) with 6-hydroxymethyl-7,8-dihydropterin diphosphate (DHPt-PP) to form 7,8-dihydropteroate (H2Pte), the immediate precursor of folate derivatives.</text>
</comment>
<dbReference type="EMBL" id="CP014873">
    <property type="protein sequence ID" value="ANK63558.1"/>
    <property type="molecule type" value="Genomic_DNA"/>
</dbReference>
<keyword evidence="7 12" id="KW-0808">Transferase</keyword>
<name>A0A192H5P9_9LACO</name>
<dbReference type="STRING" id="375175.AYR53_07480"/>
<feature type="domain" description="Pterin-binding" evidence="13">
    <location>
        <begin position="50"/>
        <end position="296"/>
    </location>
</feature>
<dbReference type="PROSITE" id="PS50972">
    <property type="entry name" value="PTERIN_BINDING"/>
    <property type="match status" value="1"/>
</dbReference>
<dbReference type="InterPro" id="IPR000489">
    <property type="entry name" value="Pterin-binding_dom"/>
</dbReference>
<evidence type="ECO:0000256" key="9">
    <source>
        <dbReference type="ARBA" id="ARBA00022842"/>
    </source>
</evidence>
<keyword evidence="10 12" id="KW-0289">Folate biosynthesis</keyword>
<dbReference type="PANTHER" id="PTHR20941">
    <property type="entry name" value="FOLATE SYNTHESIS PROTEINS"/>
    <property type="match status" value="1"/>
</dbReference>
<organism evidence="14 15">
    <name type="scientific">Loigolactobacillus backii</name>
    <dbReference type="NCBI Taxonomy" id="375175"/>
    <lineage>
        <taxon>Bacteria</taxon>
        <taxon>Bacillati</taxon>
        <taxon>Bacillota</taxon>
        <taxon>Bacilli</taxon>
        <taxon>Lactobacillales</taxon>
        <taxon>Lactobacillaceae</taxon>
        <taxon>Loigolactobacillus</taxon>
    </lineage>
</organism>
<comment type="similarity">
    <text evidence="4 12">Belongs to the DHPS family.</text>
</comment>
<comment type="pathway">
    <text evidence="3 12">Cofactor biosynthesis; tetrahydrofolate biosynthesis; 7,8-dihydrofolate from 2-amino-4-hydroxy-6-hydroxymethyl-7,8-dihydropteridine diphosphate and 4-aminobenzoate: step 1/2.</text>
</comment>
<dbReference type="GO" id="GO:0005829">
    <property type="term" value="C:cytosol"/>
    <property type="evidence" value="ECO:0007669"/>
    <property type="project" value="TreeGrafter"/>
</dbReference>
<evidence type="ECO:0000256" key="7">
    <source>
        <dbReference type="ARBA" id="ARBA00022679"/>
    </source>
</evidence>
<evidence type="ECO:0000313" key="15">
    <source>
        <dbReference type="Proteomes" id="UP000078582"/>
    </source>
</evidence>
<dbReference type="Pfam" id="PF00809">
    <property type="entry name" value="Pterin_bind"/>
    <property type="match status" value="1"/>
</dbReference>
<dbReference type="PANTHER" id="PTHR20941:SF1">
    <property type="entry name" value="FOLIC ACID SYNTHESIS PROTEIN FOL1"/>
    <property type="match status" value="1"/>
</dbReference>
<dbReference type="Gene3D" id="3.20.20.20">
    <property type="entry name" value="Dihydropteroate synthase-like"/>
    <property type="match status" value="1"/>
</dbReference>
<dbReference type="PROSITE" id="PS00792">
    <property type="entry name" value="DHPS_1"/>
    <property type="match status" value="1"/>
</dbReference>